<sequence>MSGPYNLPRTDRDADDAAYNPQADALVDSAGFDDSTDPEAVSVAPRGADNQATNLNAAKEDREAERSEASGRVTRGEVDALRSDLAPEEKNVKGKTRGKKVDAYRQERDVDRALEETGVDPGEQDVEISAADGRRR</sequence>
<reference evidence="3" key="1">
    <citation type="journal article" date="2014" name="Proc. Natl. Acad. Sci. U.S.A.">
        <title>Extensive sampling of basidiomycete genomes demonstrates inadequacy of the white-rot/brown-rot paradigm for wood decay fungi.</title>
        <authorList>
            <person name="Riley R."/>
            <person name="Salamov A.A."/>
            <person name="Brown D.W."/>
            <person name="Nagy L.G."/>
            <person name="Floudas D."/>
            <person name="Held B.W."/>
            <person name="Levasseur A."/>
            <person name="Lombard V."/>
            <person name="Morin E."/>
            <person name="Otillar R."/>
            <person name="Lindquist E.A."/>
            <person name="Sun H."/>
            <person name="LaButti K.M."/>
            <person name="Schmutz J."/>
            <person name="Jabbour D."/>
            <person name="Luo H."/>
            <person name="Baker S.E."/>
            <person name="Pisabarro A.G."/>
            <person name="Walton J.D."/>
            <person name="Blanchette R.A."/>
            <person name="Henrissat B."/>
            <person name="Martin F."/>
            <person name="Cullen D."/>
            <person name="Hibbett D.S."/>
            <person name="Grigoriev I.V."/>
        </authorList>
    </citation>
    <scope>NUCLEOTIDE SEQUENCE [LARGE SCALE GENOMIC DNA]</scope>
    <source>
        <strain evidence="3">MUCL 33604</strain>
    </source>
</reference>
<protein>
    <submittedName>
        <fullName evidence="2">Uncharacterized protein</fullName>
    </submittedName>
</protein>
<dbReference type="EMBL" id="KL197744">
    <property type="protein sequence ID" value="KDQ51859.1"/>
    <property type="molecule type" value="Genomic_DNA"/>
</dbReference>
<dbReference type="InParanoid" id="A0A067PAR2"/>
<keyword evidence="3" id="KW-1185">Reference proteome</keyword>
<feature type="region of interest" description="Disordered" evidence="1">
    <location>
        <begin position="1"/>
        <end position="136"/>
    </location>
</feature>
<dbReference type="HOGENOM" id="CLU_130541_0_0_1"/>
<gene>
    <name evidence="2" type="ORF">JAAARDRAFT_198733</name>
</gene>
<dbReference type="Proteomes" id="UP000027265">
    <property type="component" value="Unassembled WGS sequence"/>
</dbReference>
<accession>A0A067PAR2</accession>
<proteinExistence type="predicted"/>
<dbReference type="AlphaFoldDB" id="A0A067PAR2"/>
<organism evidence="2 3">
    <name type="scientific">Jaapia argillacea MUCL 33604</name>
    <dbReference type="NCBI Taxonomy" id="933084"/>
    <lineage>
        <taxon>Eukaryota</taxon>
        <taxon>Fungi</taxon>
        <taxon>Dikarya</taxon>
        <taxon>Basidiomycota</taxon>
        <taxon>Agaricomycotina</taxon>
        <taxon>Agaricomycetes</taxon>
        <taxon>Agaricomycetidae</taxon>
        <taxon>Jaapiales</taxon>
        <taxon>Jaapiaceae</taxon>
        <taxon>Jaapia</taxon>
    </lineage>
</organism>
<feature type="compositionally biased region" description="Basic and acidic residues" evidence="1">
    <location>
        <begin position="99"/>
        <end position="115"/>
    </location>
</feature>
<feature type="compositionally biased region" description="Basic and acidic residues" evidence="1">
    <location>
        <begin position="58"/>
        <end position="92"/>
    </location>
</feature>
<evidence type="ECO:0000256" key="1">
    <source>
        <dbReference type="SAM" id="MobiDB-lite"/>
    </source>
</evidence>
<evidence type="ECO:0000313" key="3">
    <source>
        <dbReference type="Proteomes" id="UP000027265"/>
    </source>
</evidence>
<name>A0A067PAR2_9AGAM</name>
<dbReference type="OrthoDB" id="3146826at2759"/>
<evidence type="ECO:0000313" key="2">
    <source>
        <dbReference type="EMBL" id="KDQ51859.1"/>
    </source>
</evidence>